<name>A0A9D2HE84_9BACT</name>
<evidence type="ECO:0000313" key="2">
    <source>
        <dbReference type="Proteomes" id="UP000824225"/>
    </source>
</evidence>
<dbReference type="EMBL" id="DXAN01000023">
    <property type="protein sequence ID" value="HJA08869.1"/>
    <property type="molecule type" value="Genomic_DNA"/>
</dbReference>
<dbReference type="Proteomes" id="UP000824225">
    <property type="component" value="Unassembled WGS sequence"/>
</dbReference>
<dbReference type="AlphaFoldDB" id="A0A9D2HE84"/>
<gene>
    <name evidence="1" type="ORF">H9962_06745</name>
</gene>
<organism evidence="1 2">
    <name type="scientific">Candidatus Mailhella merdigallinarum</name>
    <dbReference type="NCBI Taxonomy" id="2838658"/>
    <lineage>
        <taxon>Bacteria</taxon>
        <taxon>Pseudomonadati</taxon>
        <taxon>Thermodesulfobacteriota</taxon>
        <taxon>Desulfovibrionia</taxon>
        <taxon>Desulfovibrionales</taxon>
        <taxon>Desulfovibrionaceae</taxon>
        <taxon>Mailhella</taxon>
    </lineage>
</organism>
<comment type="caution">
    <text evidence="1">The sequence shown here is derived from an EMBL/GenBank/DDBJ whole genome shotgun (WGS) entry which is preliminary data.</text>
</comment>
<proteinExistence type="predicted"/>
<protein>
    <submittedName>
        <fullName evidence="1">USH1C-binding protein 1</fullName>
    </submittedName>
</protein>
<accession>A0A9D2HE84</accession>
<reference evidence="1" key="1">
    <citation type="journal article" date="2021" name="PeerJ">
        <title>Extensive microbial diversity within the chicken gut microbiome revealed by metagenomics and culture.</title>
        <authorList>
            <person name="Gilroy R."/>
            <person name="Ravi A."/>
            <person name="Getino M."/>
            <person name="Pursley I."/>
            <person name="Horton D.L."/>
            <person name="Alikhan N.F."/>
            <person name="Baker D."/>
            <person name="Gharbi K."/>
            <person name="Hall N."/>
            <person name="Watson M."/>
            <person name="Adriaenssens E.M."/>
            <person name="Foster-Nyarko E."/>
            <person name="Jarju S."/>
            <person name="Secka A."/>
            <person name="Antonio M."/>
            <person name="Oren A."/>
            <person name="Chaudhuri R.R."/>
            <person name="La Ragione R."/>
            <person name="Hildebrand F."/>
            <person name="Pallen M.J."/>
        </authorList>
    </citation>
    <scope>NUCLEOTIDE SEQUENCE</scope>
    <source>
        <strain evidence="1">CHK186-16707</strain>
    </source>
</reference>
<reference evidence="1" key="2">
    <citation type="submission" date="2021-04" db="EMBL/GenBank/DDBJ databases">
        <authorList>
            <person name="Gilroy R."/>
        </authorList>
    </citation>
    <scope>NUCLEOTIDE SEQUENCE</scope>
    <source>
        <strain evidence="1">CHK186-16707</strain>
    </source>
</reference>
<evidence type="ECO:0000313" key="1">
    <source>
        <dbReference type="EMBL" id="HJA08869.1"/>
    </source>
</evidence>
<sequence>MTQGISNNSGVSSVNSATLGPSGSLQLMFAKLQLELAETAKTQAMDRMDAIAESQDEQKLVSQLLNEARQAKADAKSGVGDDKEKTQEFKVPKKDSNGNVMVDDKGNIIYESKTFKDSVPKGNKATFMSQDMVDYMELHGLAYDKTANNYSHSADEWDVAIASLESRLEELGTDTQQQMVYIQDYMGQYNSYLQGANTQISNSNQTLTSLARGQ</sequence>